<keyword evidence="3" id="KW-1185">Reference proteome</keyword>
<accession>A0A167PK83</accession>
<evidence type="ECO:0000313" key="3">
    <source>
        <dbReference type="Proteomes" id="UP000076738"/>
    </source>
</evidence>
<reference evidence="2 3" key="1">
    <citation type="journal article" date="2016" name="Mol. Biol. Evol.">
        <title>Comparative Genomics of Early-Diverging Mushroom-Forming Fungi Provides Insights into the Origins of Lignocellulose Decay Capabilities.</title>
        <authorList>
            <person name="Nagy L.G."/>
            <person name="Riley R."/>
            <person name="Tritt A."/>
            <person name="Adam C."/>
            <person name="Daum C."/>
            <person name="Floudas D."/>
            <person name="Sun H."/>
            <person name="Yadav J.S."/>
            <person name="Pangilinan J."/>
            <person name="Larsson K.H."/>
            <person name="Matsuura K."/>
            <person name="Barry K."/>
            <person name="Labutti K."/>
            <person name="Kuo R."/>
            <person name="Ohm R.A."/>
            <person name="Bhattacharya S.S."/>
            <person name="Shirouzu T."/>
            <person name="Yoshinaga Y."/>
            <person name="Martin F.M."/>
            <person name="Grigoriev I.V."/>
            <person name="Hibbett D.S."/>
        </authorList>
    </citation>
    <scope>NUCLEOTIDE SEQUENCE [LARGE SCALE GENOMIC DNA]</scope>
    <source>
        <strain evidence="2 3">TUFC12733</strain>
    </source>
</reference>
<gene>
    <name evidence="2" type="ORF">CALVIDRAFT_561818</name>
</gene>
<sequence>MDDFLIDPNLPRSYPPDPGLLVTMALVAEFQELLQAYNAESQEPDQLARGEKIRNLGRSLKTRPALMVAPTVPSQASSASLGTPSSSLPSHIPETQLSRPPSTPSLGALSSPSDNGPQHPPPLHSNDDSGYAADVDVSSPAPSKPSKKRPLLKDGVEVGDNPPKRLKGRVTQLDKQLLDETDVRMKKYLQTEILKTIHGLVGYAHGRAMPSEDGPPPDEEAGPGPFLTPDFRGKVSDRPNLRIQQRAADIVKRYEESDDGIVPPAYRASWLDQNVLIDLAQKSWPGLKTIWLQQRADAVDKGMSRANRVRRGRRNERRKLAAAQTRRGLRQFCDDNLLDYPVVSVEIVSEEWMGEEWSCDEDGGKSESWRHELFATGKISAEERDDCNLQVLEEKRPMWMHINLWKWLKKRRAGRPITQKKPEKKRIDLGRVSTRMPQIIPFDFMLDPNWLAHELPRWDEGYWIRRSAWPVSFGTRGERIARTMLAEPASS</sequence>
<evidence type="ECO:0000256" key="1">
    <source>
        <dbReference type="SAM" id="MobiDB-lite"/>
    </source>
</evidence>
<dbReference type="EMBL" id="KV417274">
    <property type="protein sequence ID" value="KZO98884.1"/>
    <property type="molecule type" value="Genomic_DNA"/>
</dbReference>
<proteinExistence type="predicted"/>
<name>A0A167PK83_CALVF</name>
<dbReference type="OrthoDB" id="3388483at2759"/>
<evidence type="ECO:0000313" key="2">
    <source>
        <dbReference type="EMBL" id="KZO98884.1"/>
    </source>
</evidence>
<dbReference type="Proteomes" id="UP000076738">
    <property type="component" value="Unassembled WGS sequence"/>
</dbReference>
<dbReference type="AlphaFoldDB" id="A0A167PK83"/>
<feature type="region of interest" description="Disordered" evidence="1">
    <location>
        <begin position="207"/>
        <end position="235"/>
    </location>
</feature>
<feature type="compositionally biased region" description="Low complexity" evidence="1">
    <location>
        <begin position="74"/>
        <end position="90"/>
    </location>
</feature>
<organism evidence="2 3">
    <name type="scientific">Calocera viscosa (strain TUFC12733)</name>
    <dbReference type="NCBI Taxonomy" id="1330018"/>
    <lineage>
        <taxon>Eukaryota</taxon>
        <taxon>Fungi</taxon>
        <taxon>Dikarya</taxon>
        <taxon>Basidiomycota</taxon>
        <taxon>Agaricomycotina</taxon>
        <taxon>Dacrymycetes</taxon>
        <taxon>Dacrymycetales</taxon>
        <taxon>Dacrymycetaceae</taxon>
        <taxon>Calocera</taxon>
    </lineage>
</organism>
<feature type="region of interest" description="Disordered" evidence="1">
    <location>
        <begin position="39"/>
        <end position="167"/>
    </location>
</feature>
<protein>
    <submittedName>
        <fullName evidence="2">Uncharacterized protein</fullName>
    </submittedName>
</protein>
<feature type="compositionally biased region" description="Polar residues" evidence="1">
    <location>
        <begin position="93"/>
        <end position="116"/>
    </location>
</feature>